<evidence type="ECO:0000313" key="1">
    <source>
        <dbReference type="EMBL" id="BAP15718.1"/>
    </source>
</evidence>
<dbReference type="OrthoDB" id="11480at10239"/>
<accession>A0A068Q6S0</accession>
<name>A0A068Q6S0_BPKNT</name>
<organism evidence="1 2">
    <name type="scientific">Klebsiella phage NTUH-K2044-K1-1</name>
    <name type="common">Bacteriophage NTUH-K2044-K1-1</name>
    <dbReference type="NCBI Taxonomy" id="1194091"/>
    <lineage>
        <taxon>Viruses</taxon>
        <taxon>Duplodnaviria</taxon>
        <taxon>Heunggongvirae</taxon>
        <taxon>Uroviricota</taxon>
        <taxon>Caudoviricetes</taxon>
        <taxon>Autographivirales</taxon>
        <taxon>Autoscriptoviridae</taxon>
        <taxon>Slopekvirinae</taxon>
        <taxon>Drulisvirus</taxon>
        <taxon>Drulisvirus K244</taxon>
    </lineage>
</organism>
<dbReference type="EMBL" id="AB716666">
    <property type="protein sequence ID" value="BAP15718.1"/>
    <property type="molecule type" value="Genomic_DNA"/>
</dbReference>
<organismHost>
    <name type="scientific">Klebsiella pneumoniae</name>
    <dbReference type="NCBI Taxonomy" id="573"/>
</organismHost>
<sequence length="153" mass="17784">MQKFKVGDKVVRKEGMGKDKFFQDSIGGSIYYVVTSVSNDGYWLQLDGWCSNRNTHPWYVLSFELYQEQENELPPVPDGVTYMNSKRDPGNDQRLVLERYSYTDENLLYIGIVPKKKSTRAELEIGINIDPDSALQLAHDLRRMAMKIKREQK</sequence>
<dbReference type="Proteomes" id="UP000027480">
    <property type="component" value="Segment"/>
</dbReference>
<protein>
    <submittedName>
        <fullName evidence="1">Uncharacterized protein</fullName>
    </submittedName>
</protein>
<evidence type="ECO:0000313" key="2">
    <source>
        <dbReference type="Proteomes" id="UP000027480"/>
    </source>
</evidence>
<reference evidence="1 2" key="1">
    <citation type="submission" date="2012-05" db="EMBL/GenBank/DDBJ databases">
        <title>Development of a bacteriophage/glycosidase system for capsular typing of Klebsiella pneumoniae.</title>
        <authorList>
            <person name="Lin T."/>
            <person name="Pan Y."/>
            <person name="Hsieh P."/>
            <person name="Wu M."/>
            <person name="Hsu C."/>
            <person name="Wang J."/>
        </authorList>
    </citation>
    <scope>NUCLEOTIDE SEQUENCE [LARGE SCALE GENOMIC DNA]</scope>
    <source>
        <strain evidence="1">NTUH-K2044-K1-1</strain>
    </source>
</reference>
<keyword evidence="2" id="KW-1185">Reference proteome</keyword>
<dbReference type="RefSeq" id="YP_009098357.1">
    <property type="nucleotide sequence ID" value="NC_025418.1"/>
</dbReference>
<proteinExistence type="predicted"/>
<dbReference type="KEGG" id="vg:22276621"/>
<dbReference type="GeneID" id="22276621"/>